<sequence>MQRWCPCKNGNTQIAEGEENSD</sequence>
<reference evidence="2" key="1">
    <citation type="submission" date="2014-11" db="EMBL/GenBank/DDBJ databases">
        <authorList>
            <person name="Amaro Gonzalez C."/>
        </authorList>
    </citation>
    <scope>NUCLEOTIDE SEQUENCE</scope>
</reference>
<dbReference type="AlphaFoldDB" id="A0A0E9XIY5"/>
<dbReference type="EMBL" id="GBXM01005938">
    <property type="protein sequence ID" value="JAI02640.1"/>
    <property type="molecule type" value="Transcribed_RNA"/>
</dbReference>
<evidence type="ECO:0000313" key="2">
    <source>
        <dbReference type="EMBL" id="JAI02640.1"/>
    </source>
</evidence>
<accession>A0A0E9XIY5</accession>
<proteinExistence type="predicted"/>
<evidence type="ECO:0000256" key="1">
    <source>
        <dbReference type="SAM" id="MobiDB-lite"/>
    </source>
</evidence>
<protein>
    <submittedName>
        <fullName evidence="2">Uncharacterized protein</fullName>
    </submittedName>
</protein>
<name>A0A0E9XIY5_ANGAN</name>
<organism evidence="2">
    <name type="scientific">Anguilla anguilla</name>
    <name type="common">European freshwater eel</name>
    <name type="synonym">Muraena anguilla</name>
    <dbReference type="NCBI Taxonomy" id="7936"/>
    <lineage>
        <taxon>Eukaryota</taxon>
        <taxon>Metazoa</taxon>
        <taxon>Chordata</taxon>
        <taxon>Craniata</taxon>
        <taxon>Vertebrata</taxon>
        <taxon>Euteleostomi</taxon>
        <taxon>Actinopterygii</taxon>
        <taxon>Neopterygii</taxon>
        <taxon>Teleostei</taxon>
        <taxon>Anguilliformes</taxon>
        <taxon>Anguillidae</taxon>
        <taxon>Anguilla</taxon>
    </lineage>
</organism>
<reference evidence="2" key="2">
    <citation type="journal article" date="2015" name="Fish Shellfish Immunol.">
        <title>Early steps in the European eel (Anguilla anguilla)-Vibrio vulnificus interaction in the gills: Role of the RtxA13 toxin.</title>
        <authorList>
            <person name="Callol A."/>
            <person name="Pajuelo D."/>
            <person name="Ebbesson L."/>
            <person name="Teles M."/>
            <person name="MacKenzie S."/>
            <person name="Amaro C."/>
        </authorList>
    </citation>
    <scope>NUCLEOTIDE SEQUENCE</scope>
</reference>
<feature type="region of interest" description="Disordered" evidence="1">
    <location>
        <begin position="1"/>
        <end position="22"/>
    </location>
</feature>